<keyword evidence="2" id="KW-1185">Reference proteome</keyword>
<organism evidence="1">
    <name type="scientific">Oryza nivara</name>
    <name type="common">Indian wild rice</name>
    <name type="synonym">Oryza sativa f. spontanea</name>
    <dbReference type="NCBI Taxonomy" id="4536"/>
    <lineage>
        <taxon>Eukaryota</taxon>
        <taxon>Viridiplantae</taxon>
        <taxon>Streptophyta</taxon>
        <taxon>Embryophyta</taxon>
        <taxon>Tracheophyta</taxon>
        <taxon>Spermatophyta</taxon>
        <taxon>Magnoliopsida</taxon>
        <taxon>Liliopsida</taxon>
        <taxon>Poales</taxon>
        <taxon>Poaceae</taxon>
        <taxon>BOP clade</taxon>
        <taxon>Oryzoideae</taxon>
        <taxon>Oryzeae</taxon>
        <taxon>Oryzinae</taxon>
        <taxon>Oryza</taxon>
    </lineage>
</organism>
<name>A0A0E0HQH4_ORYNI</name>
<reference evidence="1" key="2">
    <citation type="submission" date="2018-04" db="EMBL/GenBank/DDBJ databases">
        <title>OnivRS2 (Oryza nivara Reference Sequence Version 2).</title>
        <authorList>
            <person name="Zhang J."/>
            <person name="Kudrna D."/>
            <person name="Lee S."/>
            <person name="Talag J."/>
            <person name="Rajasekar S."/>
            <person name="Welchert J."/>
            <person name="Hsing Y.-I."/>
            <person name="Wing R.A."/>
        </authorList>
    </citation>
    <scope>NUCLEOTIDE SEQUENCE [LARGE SCALE GENOMIC DNA]</scope>
    <source>
        <strain evidence="1">SL10</strain>
    </source>
</reference>
<evidence type="ECO:0000313" key="2">
    <source>
        <dbReference type="Proteomes" id="UP000006591"/>
    </source>
</evidence>
<sequence length="114" mass="12094">MAFATSFPSPPFCALKLIVGRKPAEGKWLCSWLPRNSLLVETLAISEGEEAEGALPACPIARARATGCGLLLLLLLLLLELLCVEEAPSRSTSSLHGMAMPRFMEAQQATAPGS</sequence>
<accession>A0A0E0HQH4</accession>
<evidence type="ECO:0000313" key="1">
    <source>
        <dbReference type="EnsemblPlants" id="ONIVA06G16660.1"/>
    </source>
</evidence>
<dbReference type="EnsemblPlants" id="ONIVA06G16660.1">
    <property type="protein sequence ID" value="ONIVA06G16660.1"/>
    <property type="gene ID" value="ONIVA06G16660"/>
</dbReference>
<dbReference type="HOGENOM" id="CLU_2125095_0_0_1"/>
<dbReference type="AlphaFoldDB" id="A0A0E0HQH4"/>
<protein>
    <submittedName>
        <fullName evidence="1">Uncharacterized protein</fullName>
    </submittedName>
</protein>
<reference evidence="1" key="1">
    <citation type="submission" date="2015-04" db="UniProtKB">
        <authorList>
            <consortium name="EnsemblPlants"/>
        </authorList>
    </citation>
    <scope>IDENTIFICATION</scope>
    <source>
        <strain evidence="1">SL10</strain>
    </source>
</reference>
<proteinExistence type="predicted"/>
<dbReference type="Proteomes" id="UP000006591">
    <property type="component" value="Chromosome 6"/>
</dbReference>
<dbReference type="Gramene" id="ONIVA06G16660.1">
    <property type="protein sequence ID" value="ONIVA06G16660.1"/>
    <property type="gene ID" value="ONIVA06G16660"/>
</dbReference>